<organism evidence="2 3">
    <name type="scientific">Prunus yedoensis var. nudiflora</name>
    <dbReference type="NCBI Taxonomy" id="2094558"/>
    <lineage>
        <taxon>Eukaryota</taxon>
        <taxon>Viridiplantae</taxon>
        <taxon>Streptophyta</taxon>
        <taxon>Embryophyta</taxon>
        <taxon>Tracheophyta</taxon>
        <taxon>Spermatophyta</taxon>
        <taxon>Magnoliopsida</taxon>
        <taxon>eudicotyledons</taxon>
        <taxon>Gunneridae</taxon>
        <taxon>Pentapetalae</taxon>
        <taxon>rosids</taxon>
        <taxon>fabids</taxon>
        <taxon>Rosales</taxon>
        <taxon>Rosaceae</taxon>
        <taxon>Amygdaloideae</taxon>
        <taxon>Amygdaleae</taxon>
        <taxon>Prunus</taxon>
    </lineage>
</organism>
<evidence type="ECO:0000313" key="3">
    <source>
        <dbReference type="Proteomes" id="UP000250321"/>
    </source>
</evidence>
<feature type="compositionally biased region" description="Basic and acidic residues" evidence="1">
    <location>
        <begin position="102"/>
        <end position="112"/>
    </location>
</feature>
<proteinExistence type="predicted"/>
<dbReference type="Proteomes" id="UP000250321">
    <property type="component" value="Unassembled WGS sequence"/>
</dbReference>
<evidence type="ECO:0000256" key="1">
    <source>
        <dbReference type="SAM" id="MobiDB-lite"/>
    </source>
</evidence>
<feature type="region of interest" description="Disordered" evidence="1">
    <location>
        <begin position="90"/>
        <end position="126"/>
    </location>
</feature>
<sequence length="126" mass="14159">MEVPGLLGSLGTQAHFLGLNMWVSTKEKIAPALGWRTKPRREPRGPYAQSCWEAPAHGKEQVSSKRNPKDRGILACRLLGRESPFEPVSIPICFPSSDPAMEEGRKERREMAGNRSSPLRQLREEH</sequence>
<feature type="compositionally biased region" description="Basic and acidic residues" evidence="1">
    <location>
        <begin position="56"/>
        <end position="68"/>
    </location>
</feature>
<dbReference type="EMBL" id="PJQY01003851">
    <property type="protein sequence ID" value="PQM33952.1"/>
    <property type="molecule type" value="Genomic_DNA"/>
</dbReference>
<reference evidence="2 3" key="1">
    <citation type="submission" date="2018-02" db="EMBL/GenBank/DDBJ databases">
        <title>Draft genome of wild Prunus yedoensis var. nudiflora.</title>
        <authorList>
            <person name="Baek S."/>
            <person name="Kim J.-H."/>
            <person name="Choi K."/>
            <person name="Kim G.-B."/>
            <person name="Cho A."/>
            <person name="Jang H."/>
            <person name="Shin C.-H."/>
            <person name="Yu H.-J."/>
            <person name="Mun J.-H."/>
        </authorList>
    </citation>
    <scope>NUCLEOTIDE SEQUENCE [LARGE SCALE GENOMIC DNA]</scope>
    <source>
        <strain evidence="3">cv. Jeju island</strain>
        <tissue evidence="2">Leaf</tissue>
    </source>
</reference>
<accession>A0A314UAS0</accession>
<protein>
    <submittedName>
        <fullName evidence="2">Uncharacterized protein</fullName>
    </submittedName>
</protein>
<comment type="caution">
    <text evidence="2">The sequence shown here is derived from an EMBL/GenBank/DDBJ whole genome shotgun (WGS) entry which is preliminary data.</text>
</comment>
<evidence type="ECO:0000313" key="2">
    <source>
        <dbReference type="EMBL" id="PQM33952.1"/>
    </source>
</evidence>
<dbReference type="AlphaFoldDB" id="A0A314UAS0"/>
<keyword evidence="3" id="KW-1185">Reference proteome</keyword>
<name>A0A314UAS0_PRUYE</name>
<gene>
    <name evidence="2" type="ORF">Pyn_37408</name>
</gene>
<feature type="region of interest" description="Disordered" evidence="1">
    <location>
        <begin position="34"/>
        <end position="68"/>
    </location>
</feature>